<dbReference type="AlphaFoldDB" id="A0A9Y2MTV5"/>
<feature type="domain" description="DUF1266" evidence="1">
    <location>
        <begin position="184"/>
        <end position="372"/>
    </location>
</feature>
<dbReference type="RefSeq" id="WP_285966068.1">
    <property type="nucleotide sequence ID" value="NZ_CP127294.1"/>
</dbReference>
<dbReference type="Pfam" id="PF06889">
    <property type="entry name" value="DUF1266"/>
    <property type="match status" value="1"/>
</dbReference>
<organism evidence="2 3">
    <name type="scientific">Amycolatopsis carbonis</name>
    <dbReference type="NCBI Taxonomy" id="715471"/>
    <lineage>
        <taxon>Bacteria</taxon>
        <taxon>Bacillati</taxon>
        <taxon>Actinomycetota</taxon>
        <taxon>Actinomycetes</taxon>
        <taxon>Pseudonocardiales</taxon>
        <taxon>Pseudonocardiaceae</taxon>
        <taxon>Amycolatopsis</taxon>
    </lineage>
</organism>
<dbReference type="KEGG" id="acab:QRX50_27610"/>
<gene>
    <name evidence="2" type="ORF">QRX50_27610</name>
</gene>
<dbReference type="InterPro" id="IPR009677">
    <property type="entry name" value="DUF1266"/>
</dbReference>
<sequence>MIWAAVADVEAELARARRDGDLDRFLGLLGDEELFVPMLREDAEKLAGEQGWSSARACCRERSLRLFTRGALPDLGADVVFLSGDLDWALHGVGADEQVVFNPGTLGEWRVPGSAVLPWLDANPHRVTAVEQQVERLNTARYGHFDGPLAHALACGAHQAVLTAEPWNVLDARYHDYVAEVRGLRDWWGVSDAAGWRAAMNDLVGPGYTLTPGNLVLVLRARYGAGLDPWSWAELVVRWCADNGAQDQAPALTEVLRRVVRYEQRFRADGLLPPSGVVGTTIGWDVARAVAMARWGLAVGHCDPLTAELMVLEAGAVARRYHQSWAELSASYVMGRALALDEEEFGEEYTSAVRVHHLLLQDPASPWLNLSFAAAEPTIQP</sequence>
<dbReference type="Proteomes" id="UP001236014">
    <property type="component" value="Chromosome"/>
</dbReference>
<proteinExistence type="predicted"/>
<dbReference type="EMBL" id="CP127294">
    <property type="protein sequence ID" value="WIX75294.1"/>
    <property type="molecule type" value="Genomic_DNA"/>
</dbReference>
<reference evidence="2 3" key="1">
    <citation type="submission" date="2023-06" db="EMBL/GenBank/DDBJ databases">
        <authorList>
            <person name="Oyuntsetseg B."/>
            <person name="Kim S.B."/>
        </authorList>
    </citation>
    <scope>NUCLEOTIDE SEQUENCE [LARGE SCALE GENOMIC DNA]</scope>
    <source>
        <strain evidence="2 3">2-15</strain>
    </source>
</reference>
<accession>A0A9Y2MTV5</accession>
<protein>
    <submittedName>
        <fullName evidence="2">DUF1266 domain-containing protein</fullName>
    </submittedName>
</protein>
<evidence type="ECO:0000313" key="3">
    <source>
        <dbReference type="Proteomes" id="UP001236014"/>
    </source>
</evidence>
<name>A0A9Y2MTV5_9PSEU</name>
<keyword evidence="3" id="KW-1185">Reference proteome</keyword>
<evidence type="ECO:0000259" key="1">
    <source>
        <dbReference type="Pfam" id="PF06889"/>
    </source>
</evidence>
<evidence type="ECO:0000313" key="2">
    <source>
        <dbReference type="EMBL" id="WIX75294.1"/>
    </source>
</evidence>